<comment type="caution">
    <text evidence="1">The sequence shown here is derived from an EMBL/GenBank/DDBJ whole genome shotgun (WGS) entry which is preliminary data.</text>
</comment>
<sequence>MAVSSEGWPPAHWHSPVLIVLKARPRSPLLKGLLANCGETNKATSTAWSIATLLPITTWSLKTMPPDPLPSAYVMSHVAPGSNLRKG</sequence>
<dbReference type="EMBL" id="BSYB01000016">
    <property type="protein sequence ID" value="GMG45790.1"/>
    <property type="molecule type" value="Genomic_DNA"/>
</dbReference>
<protein>
    <submittedName>
        <fullName evidence="1">Unnamed protein product</fullName>
    </submittedName>
</protein>
<accession>A0ABQ6KLM3</accession>
<organism evidence="1 2">
    <name type="scientific">Aspergillus oryzae var. brunneus</name>
    <dbReference type="NCBI Taxonomy" id="332754"/>
    <lineage>
        <taxon>Eukaryota</taxon>
        <taxon>Fungi</taxon>
        <taxon>Dikarya</taxon>
        <taxon>Ascomycota</taxon>
        <taxon>Pezizomycotina</taxon>
        <taxon>Eurotiomycetes</taxon>
        <taxon>Eurotiomycetidae</taxon>
        <taxon>Eurotiales</taxon>
        <taxon>Aspergillaceae</taxon>
        <taxon>Aspergillus</taxon>
        <taxon>Aspergillus subgen. Circumdati</taxon>
    </lineage>
</organism>
<gene>
    <name evidence="1" type="ORF">Aory05_000466400</name>
</gene>
<proteinExistence type="predicted"/>
<dbReference type="Proteomes" id="UP001165189">
    <property type="component" value="Unassembled WGS sequence"/>
</dbReference>
<evidence type="ECO:0000313" key="2">
    <source>
        <dbReference type="Proteomes" id="UP001165189"/>
    </source>
</evidence>
<reference evidence="1" key="1">
    <citation type="submission" date="2023-04" db="EMBL/GenBank/DDBJ databases">
        <title>Aspergillus oryzae var. brunneus NBRC 4377.</title>
        <authorList>
            <person name="Ichikawa N."/>
            <person name="Sato H."/>
            <person name="Tonouchi N."/>
        </authorList>
    </citation>
    <scope>NUCLEOTIDE SEQUENCE</scope>
    <source>
        <strain evidence="1">NBRC 4377</strain>
    </source>
</reference>
<evidence type="ECO:0000313" key="1">
    <source>
        <dbReference type="EMBL" id="GMG45790.1"/>
    </source>
</evidence>
<keyword evidence="2" id="KW-1185">Reference proteome</keyword>
<name>A0ABQ6KLM3_ASPOZ</name>